<evidence type="ECO:0000313" key="2">
    <source>
        <dbReference type="EMBL" id="ERN41144.1"/>
    </source>
</evidence>
<feature type="transmembrane region" description="Helical" evidence="1">
    <location>
        <begin position="81"/>
        <end position="102"/>
    </location>
</feature>
<keyword evidence="1" id="KW-0812">Transmembrane</keyword>
<dbReference type="eggNOG" id="ENOG5032GNF">
    <property type="taxonomic scope" value="Bacteria"/>
</dbReference>
<organism evidence="2 3">
    <name type="scientific">Rubidibacter lacunae KORDI 51-2</name>
    <dbReference type="NCBI Taxonomy" id="582515"/>
    <lineage>
        <taxon>Bacteria</taxon>
        <taxon>Bacillati</taxon>
        <taxon>Cyanobacteriota</taxon>
        <taxon>Cyanophyceae</taxon>
        <taxon>Oscillatoriophycideae</taxon>
        <taxon>Chroococcales</taxon>
        <taxon>Aphanothecaceae</taxon>
        <taxon>Rubidibacter</taxon>
    </lineage>
</organism>
<dbReference type="OrthoDB" id="582371at2"/>
<evidence type="ECO:0000256" key="1">
    <source>
        <dbReference type="SAM" id="Phobius"/>
    </source>
</evidence>
<evidence type="ECO:0000313" key="3">
    <source>
        <dbReference type="Proteomes" id="UP000016960"/>
    </source>
</evidence>
<keyword evidence="1" id="KW-1133">Transmembrane helix</keyword>
<dbReference type="AlphaFoldDB" id="U5DKR2"/>
<gene>
    <name evidence="2" type="ORF">KR51_00024080</name>
</gene>
<accession>U5DKR2</accession>
<proteinExistence type="predicted"/>
<feature type="transmembrane region" description="Helical" evidence="1">
    <location>
        <begin position="41"/>
        <end position="61"/>
    </location>
</feature>
<dbReference type="STRING" id="582515.KR51_00024080"/>
<keyword evidence="1" id="KW-0472">Membrane</keyword>
<dbReference type="InParanoid" id="U5DKR2"/>
<keyword evidence="3" id="KW-1185">Reference proteome</keyword>
<dbReference type="Proteomes" id="UP000016960">
    <property type="component" value="Unassembled WGS sequence"/>
</dbReference>
<dbReference type="EMBL" id="ASSJ01000055">
    <property type="protein sequence ID" value="ERN41144.1"/>
    <property type="molecule type" value="Genomic_DNA"/>
</dbReference>
<protein>
    <recommendedName>
        <fullName evidence="4">DUF304 domain-containing protein</fullName>
    </recommendedName>
</protein>
<comment type="caution">
    <text evidence="2">The sequence shown here is derived from an EMBL/GenBank/DDBJ whole genome shotgun (WGS) entry which is preliminary data.</text>
</comment>
<evidence type="ECO:0008006" key="4">
    <source>
        <dbReference type="Google" id="ProtNLM"/>
    </source>
</evidence>
<sequence length="196" mass="22031">MLGRHQTPDQFQKQISGALDENESIQWIEQPLDSRFAAPRVITFLLTGISVTLLGVYLIFLAGGGPLPFPIEGIEYGDLRFALVVGIAYTLIGSIALLVPFWEWLTTYRVAYVVTDKRALVVEANWLKSTIKIYTPDRLKDLYLKERADGTGDVVITTRTCRTEGNSWVEEIGFANVRNPKETEKVLRRLAQSAVE</sequence>
<reference evidence="2 3" key="1">
    <citation type="submission" date="2013-05" db="EMBL/GenBank/DDBJ databases">
        <title>Draft genome sequence of Rubidibacter lacunae KORDI 51-2.</title>
        <authorList>
            <person name="Choi D.H."/>
            <person name="Noh J.H."/>
            <person name="Kwon K.-K."/>
            <person name="Lee J.-H."/>
            <person name="Ryu J.-Y."/>
        </authorList>
    </citation>
    <scope>NUCLEOTIDE SEQUENCE [LARGE SCALE GENOMIC DNA]</scope>
    <source>
        <strain evidence="2 3">KORDI 51-2</strain>
    </source>
</reference>
<name>U5DKR2_9CHRO</name>